<proteinExistence type="predicted"/>
<dbReference type="GO" id="GO:0005737">
    <property type="term" value="C:cytoplasm"/>
    <property type="evidence" value="ECO:0007669"/>
    <property type="project" value="UniProtKB-SubCell"/>
</dbReference>
<keyword evidence="4" id="KW-0479">Metal-binding</keyword>
<evidence type="ECO:0000313" key="8">
    <source>
        <dbReference type="EMBL" id="WPG99991.1"/>
    </source>
</evidence>
<evidence type="ECO:0000313" key="9">
    <source>
        <dbReference type="Proteomes" id="UP001303373"/>
    </source>
</evidence>
<keyword evidence="3" id="KW-0963">Cytoplasm</keyword>
<dbReference type="SUPFAM" id="SSF57667">
    <property type="entry name" value="beta-beta-alpha zinc fingers"/>
    <property type="match status" value="1"/>
</dbReference>
<feature type="compositionally biased region" description="Basic and acidic residues" evidence="6">
    <location>
        <begin position="157"/>
        <end position="168"/>
    </location>
</feature>
<dbReference type="InterPro" id="IPR049482">
    <property type="entry name" value="ANM3-like_C2H2_Zf"/>
</dbReference>
<dbReference type="InterPro" id="IPR036236">
    <property type="entry name" value="Znf_C2H2_sf"/>
</dbReference>
<keyword evidence="9" id="KW-1185">Reference proteome</keyword>
<dbReference type="EMBL" id="CP138583">
    <property type="protein sequence ID" value="WPG99991.1"/>
    <property type="molecule type" value="Genomic_DNA"/>
</dbReference>
<dbReference type="PANTHER" id="PTHR13267:SF3">
    <property type="entry name" value="ZINC FINGER PROTEIN 277"/>
    <property type="match status" value="1"/>
</dbReference>
<evidence type="ECO:0000259" key="7">
    <source>
        <dbReference type="Pfam" id="PF21137"/>
    </source>
</evidence>
<dbReference type="Pfam" id="PF21137">
    <property type="entry name" value="ANM3_C2H2_Zf"/>
    <property type="match status" value="1"/>
</dbReference>
<feature type="region of interest" description="Disordered" evidence="6">
    <location>
        <begin position="156"/>
        <end position="180"/>
    </location>
</feature>
<evidence type="ECO:0000256" key="2">
    <source>
        <dbReference type="ARBA" id="ARBA00011925"/>
    </source>
</evidence>
<keyword evidence="5" id="KW-0862">Zinc</keyword>
<dbReference type="AlphaFoldDB" id="A0AAQ3M2W0"/>
<dbReference type="Proteomes" id="UP001303373">
    <property type="component" value="Chromosome 4"/>
</dbReference>
<gene>
    <name evidence="8" type="ORF">R9X50_00281500</name>
</gene>
<dbReference type="GO" id="GO:0035242">
    <property type="term" value="F:protein-arginine omega-N asymmetric methyltransferase activity"/>
    <property type="evidence" value="ECO:0007669"/>
    <property type="project" value="UniProtKB-EC"/>
</dbReference>
<accession>A0AAQ3M2W0</accession>
<dbReference type="EC" id="2.1.1.319" evidence="2"/>
<reference evidence="8 9" key="1">
    <citation type="submission" date="2023-11" db="EMBL/GenBank/DDBJ databases">
        <title>An acidophilic fungus is an integral part of prey digestion in a carnivorous sundew plant.</title>
        <authorList>
            <person name="Tsai I.J."/>
        </authorList>
    </citation>
    <scope>NUCLEOTIDE SEQUENCE [LARGE SCALE GENOMIC DNA]</scope>
    <source>
        <strain evidence="8">169a</strain>
    </source>
</reference>
<protein>
    <recommendedName>
        <fullName evidence="2">type I protein arginine methyltransferase</fullName>
        <ecNumber evidence="2">2.1.1.319</ecNumber>
    </recommendedName>
</protein>
<evidence type="ECO:0000256" key="6">
    <source>
        <dbReference type="SAM" id="MobiDB-lite"/>
    </source>
</evidence>
<dbReference type="GO" id="GO:0046872">
    <property type="term" value="F:metal ion binding"/>
    <property type="evidence" value="ECO:0007669"/>
    <property type="project" value="UniProtKB-KW"/>
</dbReference>
<dbReference type="InterPro" id="IPR040048">
    <property type="entry name" value="ZNF277"/>
</dbReference>
<evidence type="ECO:0000256" key="1">
    <source>
        <dbReference type="ARBA" id="ARBA00004496"/>
    </source>
</evidence>
<evidence type="ECO:0000256" key="4">
    <source>
        <dbReference type="ARBA" id="ARBA00022723"/>
    </source>
</evidence>
<sequence>MENLPAGWTVSNSSGSYAGPAHLTLDEEMVLDDLDGLDVRPDSPGWEDMEDDTESVVVQSLLTDEKFPSAKVMLEECKTSHGFDLLAVRKGLDLDFYQTIKLVNYIRSEVANGNASATKLPNVSDPSLWADDKYLQPALEDDALLFSLDELLEESELEKATAPEEGEGHQVAAIRTLAKE</sequence>
<feature type="domain" description="Protein arginine N-methyltransferase 3-like C2H2 zinc finger" evidence="7">
    <location>
        <begin position="90"/>
        <end position="137"/>
    </location>
</feature>
<name>A0AAQ3M2W0_9PEZI</name>
<dbReference type="PANTHER" id="PTHR13267">
    <property type="entry name" value="ZINC FINGER PROTEIN 277"/>
    <property type="match status" value="1"/>
</dbReference>
<comment type="subcellular location">
    <subcellularLocation>
        <location evidence="1">Cytoplasm</location>
    </subcellularLocation>
</comment>
<evidence type="ECO:0000256" key="3">
    <source>
        <dbReference type="ARBA" id="ARBA00022490"/>
    </source>
</evidence>
<organism evidence="8 9">
    <name type="scientific">Acrodontium crateriforme</name>
    <dbReference type="NCBI Taxonomy" id="150365"/>
    <lineage>
        <taxon>Eukaryota</taxon>
        <taxon>Fungi</taxon>
        <taxon>Dikarya</taxon>
        <taxon>Ascomycota</taxon>
        <taxon>Pezizomycotina</taxon>
        <taxon>Dothideomycetes</taxon>
        <taxon>Dothideomycetidae</taxon>
        <taxon>Mycosphaerellales</taxon>
        <taxon>Teratosphaeriaceae</taxon>
        <taxon>Acrodontium</taxon>
    </lineage>
</organism>
<evidence type="ECO:0000256" key="5">
    <source>
        <dbReference type="ARBA" id="ARBA00022833"/>
    </source>
</evidence>